<keyword evidence="9" id="KW-1185">Reference proteome</keyword>
<name>A0A7H8N586_9ACTN</name>
<comment type="subcellular location">
    <subcellularLocation>
        <location evidence="1">Cell membrane</location>
        <topology evidence="1">Peripheral membrane protein</topology>
    </subcellularLocation>
</comment>
<evidence type="ECO:0000256" key="2">
    <source>
        <dbReference type="ARBA" id="ARBA00022448"/>
    </source>
</evidence>
<dbReference type="InterPro" id="IPR027417">
    <property type="entry name" value="P-loop_NTPase"/>
</dbReference>
<evidence type="ECO:0000256" key="6">
    <source>
        <dbReference type="SAM" id="MobiDB-lite"/>
    </source>
</evidence>
<dbReference type="AlphaFoldDB" id="A0A7H8N586"/>
<dbReference type="GO" id="GO:0046677">
    <property type="term" value="P:response to antibiotic"/>
    <property type="evidence" value="ECO:0007669"/>
    <property type="project" value="UniProtKB-KW"/>
</dbReference>
<dbReference type="Pfam" id="PF00005">
    <property type="entry name" value="ABC_tran"/>
    <property type="match status" value="1"/>
</dbReference>
<protein>
    <submittedName>
        <fullName evidence="8">ABC transporter ATP-binding protein</fullName>
    </submittedName>
</protein>
<feature type="region of interest" description="Disordered" evidence="6">
    <location>
        <begin position="350"/>
        <end position="377"/>
    </location>
</feature>
<dbReference type="GO" id="GO:0016887">
    <property type="term" value="F:ATP hydrolysis activity"/>
    <property type="evidence" value="ECO:0007669"/>
    <property type="project" value="InterPro"/>
</dbReference>
<dbReference type="GO" id="GO:0005886">
    <property type="term" value="C:plasma membrane"/>
    <property type="evidence" value="ECO:0007669"/>
    <property type="project" value="UniProtKB-SubCell"/>
</dbReference>
<dbReference type="EMBL" id="CP054929">
    <property type="protein sequence ID" value="QKW49620.1"/>
    <property type="molecule type" value="Genomic_DNA"/>
</dbReference>
<dbReference type="SMART" id="SM00382">
    <property type="entry name" value="AAA"/>
    <property type="match status" value="1"/>
</dbReference>
<evidence type="ECO:0000256" key="3">
    <source>
        <dbReference type="ARBA" id="ARBA00022741"/>
    </source>
</evidence>
<dbReference type="SUPFAM" id="SSF52540">
    <property type="entry name" value="P-loop containing nucleoside triphosphate hydrolases"/>
    <property type="match status" value="1"/>
</dbReference>
<organism evidence="8 9">
    <name type="scientific">Streptomyces buecherae</name>
    <dbReference type="NCBI Taxonomy" id="2763006"/>
    <lineage>
        <taxon>Bacteria</taxon>
        <taxon>Bacillati</taxon>
        <taxon>Actinomycetota</taxon>
        <taxon>Actinomycetes</taxon>
        <taxon>Kitasatosporales</taxon>
        <taxon>Streptomycetaceae</taxon>
        <taxon>Streptomyces</taxon>
    </lineage>
</organism>
<feature type="region of interest" description="Disordered" evidence="6">
    <location>
        <begin position="1"/>
        <end position="58"/>
    </location>
</feature>
<accession>A0A7H8N586</accession>
<dbReference type="Gene3D" id="3.40.50.300">
    <property type="entry name" value="P-loop containing nucleotide triphosphate hydrolases"/>
    <property type="match status" value="1"/>
</dbReference>
<keyword evidence="4 8" id="KW-0067">ATP-binding</keyword>
<keyword evidence="2" id="KW-0813">Transport</keyword>
<dbReference type="PROSITE" id="PS00211">
    <property type="entry name" value="ABC_TRANSPORTER_1"/>
    <property type="match status" value="1"/>
</dbReference>
<proteinExistence type="predicted"/>
<dbReference type="PANTHER" id="PTHR42711:SF17">
    <property type="entry name" value="ABC TRANSPORTER ATP-BINDING PROTEIN"/>
    <property type="match status" value="1"/>
</dbReference>
<feature type="compositionally biased region" description="Low complexity" evidence="6">
    <location>
        <begin position="17"/>
        <end position="38"/>
    </location>
</feature>
<evidence type="ECO:0000256" key="4">
    <source>
        <dbReference type="ARBA" id="ARBA00022840"/>
    </source>
</evidence>
<keyword evidence="3" id="KW-0547">Nucleotide-binding</keyword>
<dbReference type="Proteomes" id="UP000509303">
    <property type="component" value="Chromosome"/>
</dbReference>
<evidence type="ECO:0000259" key="7">
    <source>
        <dbReference type="PROSITE" id="PS50893"/>
    </source>
</evidence>
<keyword evidence="5" id="KW-0046">Antibiotic resistance</keyword>
<dbReference type="InterPro" id="IPR017871">
    <property type="entry name" value="ABC_transporter-like_CS"/>
</dbReference>
<dbReference type="GO" id="GO:0005524">
    <property type="term" value="F:ATP binding"/>
    <property type="evidence" value="ECO:0007669"/>
    <property type="project" value="UniProtKB-KW"/>
</dbReference>
<dbReference type="InterPro" id="IPR050763">
    <property type="entry name" value="ABC_transporter_ATP-binding"/>
</dbReference>
<dbReference type="InterPro" id="IPR003439">
    <property type="entry name" value="ABC_transporter-like_ATP-bd"/>
</dbReference>
<evidence type="ECO:0000256" key="5">
    <source>
        <dbReference type="ARBA" id="ARBA00023251"/>
    </source>
</evidence>
<sequence length="377" mass="38499">MTRPTRTGPHAPAASDATGPATPESPTTPTTPDSPATPVGAGGPFDKPGHRSAAPAVRLSGVRRHYGTVRAVDGLDLEIARGSTVALLGRNGAGKSTALNVLLGLLPPTAGEVALFGVAPRRAVREGRVGAMLQDGRPIPRVTVRELVRFVAASYPAPLPVAETLALAGLDALADRRVDRLSGGQAQRVRFALALAGNPELVVLDEPTTALDVAARRAFWEAMRRYTGRGNTVLFSTHYLPEADENADRIVVIDGGRVVADGSGAEVKRSVGGHLVAFDLAGASGADLARLPGVTAVRVHGGRARLRSVDSDATVLALAERGAVRGLEVVPASLDDAFLALTAASGTARGAAGDEAAGDGRAEQDAAGHGAVEAVAR</sequence>
<dbReference type="PROSITE" id="PS50893">
    <property type="entry name" value="ABC_TRANSPORTER_2"/>
    <property type="match status" value="1"/>
</dbReference>
<evidence type="ECO:0000313" key="8">
    <source>
        <dbReference type="EMBL" id="QKW49620.1"/>
    </source>
</evidence>
<evidence type="ECO:0000313" key="9">
    <source>
        <dbReference type="Proteomes" id="UP000509303"/>
    </source>
</evidence>
<dbReference type="InterPro" id="IPR003593">
    <property type="entry name" value="AAA+_ATPase"/>
</dbReference>
<gene>
    <name evidence="8" type="ORF">HUT08_08710</name>
</gene>
<dbReference type="CDD" id="cd03230">
    <property type="entry name" value="ABC_DR_subfamily_A"/>
    <property type="match status" value="1"/>
</dbReference>
<reference evidence="8 9" key="1">
    <citation type="submission" date="2020-06" db="EMBL/GenBank/DDBJ databases">
        <title>Genome mining for natural products.</title>
        <authorList>
            <person name="Zhang B."/>
            <person name="Shi J."/>
            <person name="Ge H."/>
        </authorList>
    </citation>
    <scope>NUCLEOTIDE SEQUENCE [LARGE SCALE GENOMIC DNA]</scope>
    <source>
        <strain evidence="8 9">NA00687</strain>
    </source>
</reference>
<evidence type="ECO:0000256" key="1">
    <source>
        <dbReference type="ARBA" id="ARBA00004202"/>
    </source>
</evidence>
<dbReference type="PANTHER" id="PTHR42711">
    <property type="entry name" value="ABC TRANSPORTER ATP-BINDING PROTEIN"/>
    <property type="match status" value="1"/>
</dbReference>
<feature type="domain" description="ABC transporter" evidence="7">
    <location>
        <begin position="57"/>
        <end position="280"/>
    </location>
</feature>